<proteinExistence type="predicted"/>
<sequence>TIRVFAAVRLIITVIATNLVLLKTDSKPTWSSRSDDALQAKIDQKNIVGILREKITYDDSRRFIEDARFDQAWHLHRSMFLAAINILIMGGSVR</sequence>
<keyword evidence="2" id="KW-1185">Reference proteome</keyword>
<accession>A0A8R1UKB4</accession>
<dbReference type="Proteomes" id="UP000005239">
    <property type="component" value="Unassembled WGS sequence"/>
</dbReference>
<reference evidence="1" key="2">
    <citation type="submission" date="2022-06" db="UniProtKB">
        <authorList>
            <consortium name="EnsemblMetazoa"/>
        </authorList>
    </citation>
    <scope>IDENTIFICATION</scope>
    <source>
        <strain evidence="1">PS312</strain>
    </source>
</reference>
<organism evidence="1 2">
    <name type="scientific">Pristionchus pacificus</name>
    <name type="common">Parasitic nematode worm</name>
    <dbReference type="NCBI Taxonomy" id="54126"/>
    <lineage>
        <taxon>Eukaryota</taxon>
        <taxon>Metazoa</taxon>
        <taxon>Ecdysozoa</taxon>
        <taxon>Nematoda</taxon>
        <taxon>Chromadorea</taxon>
        <taxon>Rhabditida</taxon>
        <taxon>Rhabditina</taxon>
        <taxon>Diplogasteromorpha</taxon>
        <taxon>Diplogasteroidea</taxon>
        <taxon>Neodiplogasteridae</taxon>
        <taxon>Pristionchus</taxon>
    </lineage>
</organism>
<evidence type="ECO:0000313" key="1">
    <source>
        <dbReference type="EnsemblMetazoa" id="PPA30216.1"/>
    </source>
</evidence>
<evidence type="ECO:0000313" key="2">
    <source>
        <dbReference type="Proteomes" id="UP000005239"/>
    </source>
</evidence>
<gene>
    <name evidence="1" type="primary">WBGene00203084</name>
</gene>
<dbReference type="AlphaFoldDB" id="A0A2A6BSK6"/>
<dbReference type="EnsemblMetazoa" id="PPA30216.1">
    <property type="protein sequence ID" value="PPA30216.1"/>
    <property type="gene ID" value="WBGene00203084"/>
</dbReference>
<name>A0A2A6BSK6_PRIPA</name>
<reference evidence="2" key="1">
    <citation type="journal article" date="2008" name="Nat. Genet.">
        <title>The Pristionchus pacificus genome provides a unique perspective on nematode lifestyle and parasitism.</title>
        <authorList>
            <person name="Dieterich C."/>
            <person name="Clifton S.W."/>
            <person name="Schuster L.N."/>
            <person name="Chinwalla A."/>
            <person name="Delehaunty K."/>
            <person name="Dinkelacker I."/>
            <person name="Fulton L."/>
            <person name="Fulton R."/>
            <person name="Godfrey J."/>
            <person name="Minx P."/>
            <person name="Mitreva M."/>
            <person name="Roeseler W."/>
            <person name="Tian H."/>
            <person name="Witte H."/>
            <person name="Yang S.P."/>
            <person name="Wilson R.K."/>
            <person name="Sommer R.J."/>
        </authorList>
    </citation>
    <scope>NUCLEOTIDE SEQUENCE [LARGE SCALE GENOMIC DNA]</scope>
    <source>
        <strain evidence="2">PS312</strain>
    </source>
</reference>
<accession>A0A2A6BSK6</accession>
<protein>
    <submittedName>
        <fullName evidence="1">Uncharacterized protein</fullName>
    </submittedName>
</protein>